<feature type="region of interest" description="Disordered" evidence="1">
    <location>
        <begin position="960"/>
        <end position="983"/>
    </location>
</feature>
<reference evidence="3 4" key="1">
    <citation type="submission" date="2024-02" db="EMBL/GenBank/DDBJ databases">
        <title>Chromosome-scale genome assembly of the rough periwinkle Littorina saxatilis.</title>
        <authorList>
            <person name="De Jode A."/>
            <person name="Faria R."/>
            <person name="Formenti G."/>
            <person name="Sims Y."/>
            <person name="Smith T.P."/>
            <person name="Tracey A."/>
            <person name="Wood J.M.D."/>
            <person name="Zagrodzka Z.B."/>
            <person name="Johannesson K."/>
            <person name="Butlin R.K."/>
            <person name="Leder E.H."/>
        </authorList>
    </citation>
    <scope>NUCLEOTIDE SEQUENCE [LARGE SCALE GENOMIC DNA]</scope>
    <source>
        <strain evidence="3">Snail1</strain>
        <tissue evidence="3">Muscle</tissue>
    </source>
</reference>
<protein>
    <recommendedName>
        <fullName evidence="5">RING-type domain-containing protein</fullName>
    </recommendedName>
</protein>
<feature type="region of interest" description="Disordered" evidence="1">
    <location>
        <begin position="581"/>
        <end position="612"/>
    </location>
</feature>
<dbReference type="GO" id="GO:0043027">
    <property type="term" value="F:cysteine-type endopeptidase inhibitor activity involved in apoptotic process"/>
    <property type="evidence" value="ECO:0007669"/>
    <property type="project" value="TreeGrafter"/>
</dbReference>
<feature type="signal peptide" evidence="2">
    <location>
        <begin position="1"/>
        <end position="22"/>
    </location>
</feature>
<dbReference type="SMART" id="SM00238">
    <property type="entry name" value="BIR"/>
    <property type="match status" value="2"/>
</dbReference>
<feature type="region of interest" description="Disordered" evidence="1">
    <location>
        <begin position="644"/>
        <end position="722"/>
    </location>
</feature>
<feature type="compositionally biased region" description="Basic and acidic residues" evidence="1">
    <location>
        <begin position="712"/>
        <end position="722"/>
    </location>
</feature>
<feature type="compositionally biased region" description="Low complexity" evidence="1">
    <location>
        <begin position="820"/>
        <end position="837"/>
    </location>
</feature>
<dbReference type="InterPro" id="IPR013083">
    <property type="entry name" value="Znf_RING/FYVE/PHD"/>
</dbReference>
<evidence type="ECO:0000313" key="3">
    <source>
        <dbReference type="EMBL" id="KAK7107858.1"/>
    </source>
</evidence>
<evidence type="ECO:0000256" key="1">
    <source>
        <dbReference type="SAM" id="MobiDB-lite"/>
    </source>
</evidence>
<feature type="compositionally biased region" description="Basic and acidic residues" evidence="1">
    <location>
        <begin position="77"/>
        <end position="92"/>
    </location>
</feature>
<dbReference type="PROSITE" id="PS50143">
    <property type="entry name" value="BIR_REPEAT_2"/>
    <property type="match status" value="2"/>
</dbReference>
<dbReference type="AlphaFoldDB" id="A0AAN9BKK4"/>
<feature type="compositionally biased region" description="Basic and acidic residues" evidence="1">
    <location>
        <begin position="434"/>
        <end position="453"/>
    </location>
</feature>
<dbReference type="Gene3D" id="3.30.40.10">
    <property type="entry name" value="Zinc/RING finger domain, C3HC4 (zinc finger)"/>
    <property type="match status" value="1"/>
</dbReference>
<feature type="chain" id="PRO_5042979588" description="RING-type domain-containing protein" evidence="2">
    <location>
        <begin position="23"/>
        <end position="1055"/>
    </location>
</feature>
<dbReference type="GO" id="GO:0005634">
    <property type="term" value="C:nucleus"/>
    <property type="evidence" value="ECO:0007669"/>
    <property type="project" value="TreeGrafter"/>
</dbReference>
<feature type="compositionally biased region" description="Polar residues" evidence="1">
    <location>
        <begin position="582"/>
        <end position="591"/>
    </location>
</feature>
<dbReference type="GO" id="GO:0051726">
    <property type="term" value="P:regulation of cell cycle"/>
    <property type="evidence" value="ECO:0007669"/>
    <property type="project" value="TreeGrafter"/>
</dbReference>
<gene>
    <name evidence="3" type="ORF">V1264_015700</name>
</gene>
<evidence type="ECO:0000313" key="4">
    <source>
        <dbReference type="Proteomes" id="UP001374579"/>
    </source>
</evidence>
<comment type="caution">
    <text evidence="3">The sequence shown here is derived from an EMBL/GenBank/DDBJ whole genome shotgun (WGS) entry which is preliminary data.</text>
</comment>
<dbReference type="CDD" id="cd00022">
    <property type="entry name" value="BIR"/>
    <property type="match status" value="2"/>
</dbReference>
<evidence type="ECO:0008006" key="5">
    <source>
        <dbReference type="Google" id="ProtNLM"/>
    </source>
</evidence>
<dbReference type="GO" id="GO:0031398">
    <property type="term" value="P:positive regulation of protein ubiquitination"/>
    <property type="evidence" value="ECO:0007669"/>
    <property type="project" value="TreeGrafter"/>
</dbReference>
<feature type="region of interest" description="Disordered" evidence="1">
    <location>
        <begin position="142"/>
        <end position="164"/>
    </location>
</feature>
<dbReference type="Proteomes" id="UP001374579">
    <property type="component" value="Unassembled WGS sequence"/>
</dbReference>
<dbReference type="SUPFAM" id="SSF57924">
    <property type="entry name" value="Inhibitor of apoptosis (IAP) repeat"/>
    <property type="match status" value="2"/>
</dbReference>
<dbReference type="Pfam" id="PF13920">
    <property type="entry name" value="zf-C3HC4_3"/>
    <property type="match status" value="1"/>
</dbReference>
<feature type="region of interest" description="Disordered" evidence="1">
    <location>
        <begin position="68"/>
        <end position="103"/>
    </location>
</feature>
<dbReference type="GO" id="GO:0005737">
    <property type="term" value="C:cytoplasm"/>
    <property type="evidence" value="ECO:0007669"/>
    <property type="project" value="TreeGrafter"/>
</dbReference>
<feature type="region of interest" description="Disordered" evidence="1">
    <location>
        <begin position="820"/>
        <end position="874"/>
    </location>
</feature>
<dbReference type="PANTHER" id="PTHR10044:SF139">
    <property type="entry name" value="DEATH-ASSOCIATED INHIBITOR OF APOPTOSIS 2"/>
    <property type="match status" value="1"/>
</dbReference>
<accession>A0AAN9BKK4</accession>
<keyword evidence="2" id="KW-0732">Signal</keyword>
<dbReference type="GO" id="GO:0061630">
    <property type="term" value="F:ubiquitin protein ligase activity"/>
    <property type="evidence" value="ECO:0007669"/>
    <property type="project" value="TreeGrafter"/>
</dbReference>
<dbReference type="EMBL" id="JBAMIC010000004">
    <property type="protein sequence ID" value="KAK7107858.1"/>
    <property type="molecule type" value="Genomic_DNA"/>
</dbReference>
<name>A0AAN9BKK4_9CAEN</name>
<feature type="region of interest" description="Disordered" evidence="1">
    <location>
        <begin position="418"/>
        <end position="460"/>
    </location>
</feature>
<organism evidence="3 4">
    <name type="scientific">Littorina saxatilis</name>
    <dbReference type="NCBI Taxonomy" id="31220"/>
    <lineage>
        <taxon>Eukaryota</taxon>
        <taxon>Metazoa</taxon>
        <taxon>Spiralia</taxon>
        <taxon>Lophotrochozoa</taxon>
        <taxon>Mollusca</taxon>
        <taxon>Gastropoda</taxon>
        <taxon>Caenogastropoda</taxon>
        <taxon>Littorinimorpha</taxon>
        <taxon>Littorinoidea</taxon>
        <taxon>Littorinidae</taxon>
        <taxon>Littorina</taxon>
    </lineage>
</organism>
<dbReference type="PANTHER" id="PTHR10044">
    <property type="entry name" value="INHIBITOR OF APOPTOSIS"/>
    <property type="match status" value="1"/>
</dbReference>
<dbReference type="Pfam" id="PF00653">
    <property type="entry name" value="BIR"/>
    <property type="match status" value="2"/>
</dbReference>
<feature type="compositionally biased region" description="Low complexity" evidence="1">
    <location>
        <begin position="592"/>
        <end position="612"/>
    </location>
</feature>
<feature type="compositionally biased region" description="Polar residues" evidence="1">
    <location>
        <begin position="644"/>
        <end position="661"/>
    </location>
</feature>
<evidence type="ECO:0000256" key="2">
    <source>
        <dbReference type="SAM" id="SignalP"/>
    </source>
</evidence>
<keyword evidence="4" id="KW-1185">Reference proteome</keyword>
<sequence length="1055" mass="115523">MAFLRQLPFLIWIVTTMQLGDCEMNLHSPQPKSCGGREINLSRENPTVGVQVVVQTYVFYSDPLSISPEENNTEQLTHLDDDGRERPKVDVKKSKRNTRGYSSSVTMNATCSVISLGPNGTKQIDFTVQSQRRHFHMERRQHGAYKQQENEGNPRVQATNSRETRDSIFKKSMEFESDKYAPSKITGTTTLANMVTGDGQKGHHYQGEKSLCDQKGNATQSATIDQTGHREKVHMSHYTKSAYIPVDEQRFTSGMFQIEREKDSATNMAASQTESSNPVCGLKEDESKLYLDNCTVPDHDSDEGTLCTRHNDSYQHEIDTFSLKPNIKSYNQQNQTGFDHNVCMLTVCLTIMVFDSEEMKQKLRPLFQAFPQAKSIQSLIHMLLQRTCAANNLTNLSVAEDLDHKDLKDAHGCDKGKIPNIHDAGLSHNHRSKSTQEPRKPHQRHSESGDQKSGKSLKSPRMTLTGLSQYFRSYVPRFPTVYTVFPSSFLPSMGASATDSLAHLGSRLASLSSLPASCDISRVRLAEAGFYYDNSKTARDASNVHEVVCYSCGLTYGQWKKGDNPTTVHVSLRPDCEYLKSKNAQNSTPGRASSQPASANAPSLVSDGSSSLASSGGYVSDQSSSIISSGHGSIVRGSSLQQSSVYSTDSGIGSGSFNSRSDMSRNGGDLATDCSSIPPTRPLNQSASSGLARDSAASSRVDYPNSYSASRDTSRARALDLDDRPPLDMNSAVYPQFCRHQERRATFSTWPLSDLFRPDDLVMQGFYYAGYADCLRCFYCGVGLKSWAEDDDVMVEHIRWRPSCGYVLNTKGRQFVDSVLNSLGNSNSNGEQNNGSSRDLENRTPQPNPAPISTSPSTNAPPTQNTTTEAPTTVRSVNGSASANATASSVSATASQLSAAATPSGGNASREVLKKVEDMGFSKNKIARAVRHFQQAGMTKISAEALVEKIIELDLDNSSDATATNSAQRDGLQTDGPEGASNYDLDADIQRAQRIISENERLKTRQKCKICKQAQVGMIFLPCGHILACTQCGPKTKNCTHCGEVIRATANVYLS</sequence>
<feature type="compositionally biased region" description="Low complexity" evidence="1">
    <location>
        <begin position="851"/>
        <end position="873"/>
    </location>
</feature>
<dbReference type="Gene3D" id="1.10.1170.10">
    <property type="entry name" value="Inhibitor Of Apoptosis Protein (2mihbC-IAP-1), Chain A"/>
    <property type="match status" value="2"/>
</dbReference>
<feature type="compositionally biased region" description="Polar residues" evidence="1">
    <location>
        <begin position="673"/>
        <end position="689"/>
    </location>
</feature>
<dbReference type="InterPro" id="IPR001370">
    <property type="entry name" value="BIR_rpt"/>
</dbReference>
<dbReference type="GO" id="GO:0043066">
    <property type="term" value="P:negative regulation of apoptotic process"/>
    <property type="evidence" value="ECO:0007669"/>
    <property type="project" value="TreeGrafter"/>
</dbReference>
<dbReference type="InterPro" id="IPR050784">
    <property type="entry name" value="IAP"/>
</dbReference>
<proteinExistence type="predicted"/>